<evidence type="ECO:0000313" key="4">
    <source>
        <dbReference type="EMBL" id="KAA1378113.1"/>
    </source>
</evidence>
<keyword evidence="5" id="KW-1185">Reference proteome</keyword>
<dbReference type="Pfam" id="PF00583">
    <property type="entry name" value="Acetyltransf_1"/>
    <property type="match status" value="1"/>
</dbReference>
<feature type="domain" description="N-acetyltransferase" evidence="3">
    <location>
        <begin position="16"/>
        <end position="152"/>
    </location>
</feature>
<dbReference type="EMBL" id="SDPP02000002">
    <property type="protein sequence ID" value="KAA1378113.1"/>
    <property type="molecule type" value="Genomic_DNA"/>
</dbReference>
<reference evidence="4" key="1">
    <citation type="submission" date="2019-09" db="EMBL/GenBank/DDBJ databases">
        <authorList>
            <person name="Li J."/>
        </authorList>
    </citation>
    <scope>NUCLEOTIDE SEQUENCE [LARGE SCALE GENOMIC DNA]</scope>
    <source>
        <strain evidence="4">NRBC 14897</strain>
    </source>
</reference>
<dbReference type="InterPro" id="IPR050832">
    <property type="entry name" value="Bact_Acetyltransf"/>
</dbReference>
<dbReference type="PANTHER" id="PTHR43877">
    <property type="entry name" value="AMINOALKYLPHOSPHONATE N-ACETYLTRANSFERASE-RELATED-RELATED"/>
    <property type="match status" value="1"/>
</dbReference>
<proteinExistence type="predicted"/>
<dbReference type="CDD" id="cd04301">
    <property type="entry name" value="NAT_SF"/>
    <property type="match status" value="1"/>
</dbReference>
<dbReference type="OrthoDB" id="4322031at2"/>
<evidence type="ECO:0000256" key="1">
    <source>
        <dbReference type="ARBA" id="ARBA00022679"/>
    </source>
</evidence>
<dbReference type="Proteomes" id="UP001515100">
    <property type="component" value="Unassembled WGS sequence"/>
</dbReference>
<accession>A0A641ALW8</accession>
<keyword evidence="2" id="KW-0012">Acyltransferase</keyword>
<protein>
    <submittedName>
        <fullName evidence="4">GNAT family N-acetyltransferase</fullName>
    </submittedName>
</protein>
<keyword evidence="1" id="KW-0808">Transferase</keyword>
<gene>
    <name evidence="4" type="ORF">ESP62_006935</name>
</gene>
<dbReference type="InterPro" id="IPR016181">
    <property type="entry name" value="Acyl_CoA_acyltransferase"/>
</dbReference>
<name>A0A641ALW8_9ACTN</name>
<dbReference type="GO" id="GO:0016747">
    <property type="term" value="F:acyltransferase activity, transferring groups other than amino-acyl groups"/>
    <property type="evidence" value="ECO:0007669"/>
    <property type="project" value="InterPro"/>
</dbReference>
<organism evidence="4 5">
    <name type="scientific">Aeromicrobium fastidiosum</name>
    <dbReference type="NCBI Taxonomy" id="52699"/>
    <lineage>
        <taxon>Bacteria</taxon>
        <taxon>Bacillati</taxon>
        <taxon>Actinomycetota</taxon>
        <taxon>Actinomycetes</taxon>
        <taxon>Propionibacteriales</taxon>
        <taxon>Nocardioidaceae</taxon>
        <taxon>Aeromicrobium</taxon>
    </lineage>
</organism>
<evidence type="ECO:0000256" key="2">
    <source>
        <dbReference type="ARBA" id="ARBA00023315"/>
    </source>
</evidence>
<comment type="caution">
    <text evidence="4">The sequence shown here is derived from an EMBL/GenBank/DDBJ whole genome shotgun (WGS) entry which is preliminary data.</text>
</comment>
<dbReference type="AlphaFoldDB" id="A0A641ALW8"/>
<dbReference type="InterPro" id="IPR000182">
    <property type="entry name" value="GNAT_dom"/>
</dbReference>
<dbReference type="RefSeq" id="WP_129183270.1">
    <property type="nucleotide sequence ID" value="NZ_JAGIOG010000001.1"/>
</dbReference>
<dbReference type="PROSITE" id="PS51186">
    <property type="entry name" value="GNAT"/>
    <property type="match status" value="1"/>
</dbReference>
<dbReference type="Gene3D" id="3.40.630.30">
    <property type="match status" value="1"/>
</dbReference>
<sequence>MILSSPDPAADPFVATAVLGLQLASYAVEAELVGDDRLPPLLEDAHALAAWRGRWLMAWDGVELVGAVAWTGVGDHVDLAKVMVSPPAMRRGVATAMLSRVLSATDGRDVVVSTGRDNAPAVSFYARHGFVREADEHVPPGIWTTRFRLARG</sequence>
<dbReference type="SUPFAM" id="SSF55729">
    <property type="entry name" value="Acyl-CoA N-acyltransferases (Nat)"/>
    <property type="match status" value="1"/>
</dbReference>
<evidence type="ECO:0000313" key="5">
    <source>
        <dbReference type="Proteomes" id="UP001515100"/>
    </source>
</evidence>
<evidence type="ECO:0000259" key="3">
    <source>
        <dbReference type="PROSITE" id="PS51186"/>
    </source>
</evidence>